<comment type="caution">
    <text evidence="1">The sequence shown here is derived from an EMBL/GenBank/DDBJ whole genome shotgun (WGS) entry which is preliminary data.</text>
</comment>
<protein>
    <submittedName>
        <fullName evidence="1">Uncharacterized protein</fullName>
    </submittedName>
</protein>
<evidence type="ECO:0000313" key="2">
    <source>
        <dbReference type="Proteomes" id="UP001497535"/>
    </source>
</evidence>
<sequence length="59" mass="6506">MLVPTFAFTVAFAGMCLSLFKVHSFYRGNGTGFSINKARQEFSNGVMSDRNVQNVGILK</sequence>
<gene>
    <name evidence="1" type="ORF">MENTE1834_LOCUS22967</name>
</gene>
<organism evidence="1 2">
    <name type="scientific">Meloidogyne enterolobii</name>
    <name type="common">Root-knot nematode worm</name>
    <name type="synonym">Meloidogyne mayaguensis</name>
    <dbReference type="NCBI Taxonomy" id="390850"/>
    <lineage>
        <taxon>Eukaryota</taxon>
        <taxon>Metazoa</taxon>
        <taxon>Ecdysozoa</taxon>
        <taxon>Nematoda</taxon>
        <taxon>Chromadorea</taxon>
        <taxon>Rhabditida</taxon>
        <taxon>Tylenchina</taxon>
        <taxon>Tylenchomorpha</taxon>
        <taxon>Tylenchoidea</taxon>
        <taxon>Meloidogynidae</taxon>
        <taxon>Meloidogyninae</taxon>
        <taxon>Meloidogyne</taxon>
    </lineage>
</organism>
<keyword evidence="2" id="KW-1185">Reference proteome</keyword>
<dbReference type="Proteomes" id="UP001497535">
    <property type="component" value="Unassembled WGS sequence"/>
</dbReference>
<evidence type="ECO:0000313" key="1">
    <source>
        <dbReference type="EMBL" id="CAK5076120.1"/>
    </source>
</evidence>
<accession>A0ACB0ZD37</accession>
<proteinExistence type="predicted"/>
<reference evidence="1" key="1">
    <citation type="submission" date="2023-11" db="EMBL/GenBank/DDBJ databases">
        <authorList>
            <person name="Poullet M."/>
        </authorList>
    </citation>
    <scope>NUCLEOTIDE SEQUENCE</scope>
    <source>
        <strain evidence="1">E1834</strain>
    </source>
</reference>
<name>A0ACB0ZD37_MELEN</name>
<dbReference type="EMBL" id="CAVMJV010000029">
    <property type="protein sequence ID" value="CAK5076120.1"/>
    <property type="molecule type" value="Genomic_DNA"/>
</dbReference>